<dbReference type="Gene3D" id="2.30.30.180">
    <property type="entry name" value="Ribosome maturation factor RimP, C-terminal domain"/>
    <property type="match status" value="1"/>
</dbReference>
<dbReference type="InterPro" id="IPR028998">
    <property type="entry name" value="RimP_C"/>
</dbReference>
<dbReference type="GO" id="GO:0000028">
    <property type="term" value="P:ribosomal small subunit assembly"/>
    <property type="evidence" value="ECO:0007669"/>
    <property type="project" value="TreeGrafter"/>
</dbReference>
<protein>
    <recommendedName>
        <fullName evidence="3">Ribosome maturation factor RimP</fullName>
    </recommendedName>
</protein>
<evidence type="ECO:0000259" key="5">
    <source>
        <dbReference type="Pfam" id="PF17384"/>
    </source>
</evidence>
<dbReference type="GO" id="GO:0006412">
    <property type="term" value="P:translation"/>
    <property type="evidence" value="ECO:0007669"/>
    <property type="project" value="TreeGrafter"/>
</dbReference>
<proteinExistence type="inferred from homology"/>
<dbReference type="HAMAP" id="MF_01077">
    <property type="entry name" value="RimP"/>
    <property type="match status" value="1"/>
</dbReference>
<evidence type="ECO:0000256" key="1">
    <source>
        <dbReference type="ARBA" id="ARBA00022490"/>
    </source>
</evidence>
<dbReference type="RefSeq" id="WP_184311051.1">
    <property type="nucleotide sequence ID" value="NZ_JACHEN010000015.1"/>
</dbReference>
<dbReference type="PANTHER" id="PTHR33867">
    <property type="entry name" value="RIBOSOME MATURATION FACTOR RIMP"/>
    <property type="match status" value="1"/>
</dbReference>
<sequence>MSKKRVADIVEELVMPVIKEKNLELVDIEFIKEGRDRFLRVYIDHADGITLDDCQAVSEYLSERLDEVDPIEEAYYLEVSSAGLDRELKKDSDFEKFKGRMVEAYLYQAVDGKKVIEGELLGLLENAVAIKVSEHETLELSKDKIAKVKLAVII</sequence>
<keyword evidence="1 3" id="KW-0963">Cytoplasm</keyword>
<dbReference type="CDD" id="cd01734">
    <property type="entry name" value="YlxS_C"/>
    <property type="match status" value="1"/>
</dbReference>
<evidence type="ECO:0000313" key="6">
    <source>
        <dbReference type="EMBL" id="MBB6216518.1"/>
    </source>
</evidence>
<evidence type="ECO:0000256" key="3">
    <source>
        <dbReference type="HAMAP-Rule" id="MF_01077"/>
    </source>
</evidence>
<dbReference type="Pfam" id="PF02576">
    <property type="entry name" value="RimP_N"/>
    <property type="match status" value="1"/>
</dbReference>
<dbReference type="Gene3D" id="3.30.300.70">
    <property type="entry name" value="RimP-like superfamily, N-terminal"/>
    <property type="match status" value="1"/>
</dbReference>
<evidence type="ECO:0000313" key="7">
    <source>
        <dbReference type="Proteomes" id="UP000579281"/>
    </source>
</evidence>
<dbReference type="PANTHER" id="PTHR33867:SF1">
    <property type="entry name" value="RIBOSOME MATURATION FACTOR RIMP"/>
    <property type="match status" value="1"/>
</dbReference>
<dbReference type="InterPro" id="IPR003728">
    <property type="entry name" value="Ribosome_maturation_RimP"/>
</dbReference>
<feature type="domain" description="Ribosome maturation factor RimP C-terminal" evidence="5">
    <location>
        <begin position="88"/>
        <end position="152"/>
    </location>
</feature>
<feature type="domain" description="Ribosome maturation factor RimP N-terminal" evidence="4">
    <location>
        <begin position="13"/>
        <end position="85"/>
    </location>
</feature>
<evidence type="ECO:0000256" key="2">
    <source>
        <dbReference type="ARBA" id="ARBA00022517"/>
    </source>
</evidence>
<organism evidence="6 7">
    <name type="scientific">Anaerosolibacter carboniphilus</name>
    <dbReference type="NCBI Taxonomy" id="1417629"/>
    <lineage>
        <taxon>Bacteria</taxon>
        <taxon>Bacillati</taxon>
        <taxon>Bacillota</taxon>
        <taxon>Clostridia</taxon>
        <taxon>Peptostreptococcales</taxon>
        <taxon>Thermotaleaceae</taxon>
        <taxon>Anaerosolibacter</taxon>
    </lineage>
</organism>
<keyword evidence="2 3" id="KW-0690">Ribosome biogenesis</keyword>
<comment type="similarity">
    <text evidence="3">Belongs to the RimP family.</text>
</comment>
<dbReference type="InterPro" id="IPR028989">
    <property type="entry name" value="RimP_N"/>
</dbReference>
<dbReference type="InterPro" id="IPR036847">
    <property type="entry name" value="RimP_C_sf"/>
</dbReference>
<comment type="caution">
    <text evidence="6">The sequence shown here is derived from an EMBL/GenBank/DDBJ whole genome shotgun (WGS) entry which is preliminary data.</text>
</comment>
<accession>A0A841KW95</accession>
<evidence type="ECO:0000259" key="4">
    <source>
        <dbReference type="Pfam" id="PF02576"/>
    </source>
</evidence>
<keyword evidence="7" id="KW-1185">Reference proteome</keyword>
<dbReference type="EMBL" id="JACHEN010000015">
    <property type="protein sequence ID" value="MBB6216518.1"/>
    <property type="molecule type" value="Genomic_DNA"/>
</dbReference>
<dbReference type="Pfam" id="PF17384">
    <property type="entry name" value="DUF150_C"/>
    <property type="match status" value="1"/>
</dbReference>
<dbReference type="Proteomes" id="UP000579281">
    <property type="component" value="Unassembled WGS sequence"/>
</dbReference>
<reference evidence="6 7" key="1">
    <citation type="submission" date="2020-08" db="EMBL/GenBank/DDBJ databases">
        <title>Genomic Encyclopedia of Type Strains, Phase IV (KMG-IV): sequencing the most valuable type-strain genomes for metagenomic binning, comparative biology and taxonomic classification.</title>
        <authorList>
            <person name="Goeker M."/>
        </authorList>
    </citation>
    <scope>NUCLEOTIDE SEQUENCE [LARGE SCALE GENOMIC DNA]</scope>
    <source>
        <strain evidence="6 7">DSM 103526</strain>
    </source>
</reference>
<dbReference type="SUPFAM" id="SSF74942">
    <property type="entry name" value="YhbC-like, C-terminal domain"/>
    <property type="match status" value="1"/>
</dbReference>
<dbReference type="SUPFAM" id="SSF75420">
    <property type="entry name" value="YhbC-like, N-terminal domain"/>
    <property type="match status" value="1"/>
</dbReference>
<dbReference type="FunFam" id="3.30.300.70:FF:000001">
    <property type="entry name" value="Ribosome maturation factor RimP"/>
    <property type="match status" value="1"/>
</dbReference>
<dbReference type="AlphaFoldDB" id="A0A841KW95"/>
<comment type="subcellular location">
    <subcellularLocation>
        <location evidence="3">Cytoplasm</location>
    </subcellularLocation>
</comment>
<name>A0A841KW95_9FIRM</name>
<dbReference type="InterPro" id="IPR035956">
    <property type="entry name" value="RimP_N_sf"/>
</dbReference>
<comment type="function">
    <text evidence="3">Required for maturation of 30S ribosomal subunits.</text>
</comment>
<dbReference type="GO" id="GO:0005829">
    <property type="term" value="C:cytosol"/>
    <property type="evidence" value="ECO:0007669"/>
    <property type="project" value="TreeGrafter"/>
</dbReference>
<gene>
    <name evidence="3" type="primary">rimP</name>
    <name evidence="6" type="ORF">HNQ80_002620</name>
</gene>